<feature type="domain" description="Threonyl/alanyl tRNA synthetase SAD" evidence="4">
    <location>
        <begin position="264"/>
        <end position="305"/>
    </location>
</feature>
<dbReference type="Gene3D" id="2.40.30.130">
    <property type="match status" value="1"/>
</dbReference>
<accession>A0A7S4T0B7</accession>
<evidence type="ECO:0000256" key="2">
    <source>
        <dbReference type="ARBA" id="ARBA00008429"/>
    </source>
</evidence>
<dbReference type="Gene3D" id="3.30.980.10">
    <property type="entry name" value="Threonyl-trna Synthetase, Chain A, domain 2"/>
    <property type="match status" value="1"/>
</dbReference>
<dbReference type="GO" id="GO:0005524">
    <property type="term" value="F:ATP binding"/>
    <property type="evidence" value="ECO:0007669"/>
    <property type="project" value="InterPro"/>
</dbReference>
<dbReference type="InterPro" id="IPR051335">
    <property type="entry name" value="Alanyl-tRNA_Editing_Enzymes"/>
</dbReference>
<dbReference type="PANTHER" id="PTHR43462">
    <property type="entry name" value="ALANYL-TRNA EDITING PROTEIN"/>
    <property type="match status" value="1"/>
</dbReference>
<dbReference type="SMART" id="SM00863">
    <property type="entry name" value="tRNA_SAD"/>
    <property type="match status" value="1"/>
</dbReference>
<feature type="region of interest" description="Disordered" evidence="3">
    <location>
        <begin position="41"/>
        <end position="60"/>
    </location>
</feature>
<reference evidence="5" key="1">
    <citation type="submission" date="2021-01" db="EMBL/GenBank/DDBJ databases">
        <authorList>
            <person name="Corre E."/>
            <person name="Pelletier E."/>
            <person name="Niang G."/>
            <person name="Scheremetjew M."/>
            <person name="Finn R."/>
            <person name="Kale V."/>
            <person name="Holt S."/>
            <person name="Cochrane G."/>
            <person name="Meng A."/>
            <person name="Brown T."/>
            <person name="Cohen L."/>
        </authorList>
    </citation>
    <scope>NUCLEOTIDE SEQUENCE</scope>
    <source>
        <strain evidence="5">CCMP3105</strain>
    </source>
</reference>
<evidence type="ECO:0000256" key="3">
    <source>
        <dbReference type="SAM" id="MobiDB-lite"/>
    </source>
</evidence>
<comment type="similarity">
    <text evidence="2">Belongs to the class-II aminoacyl-tRNA synthetase family. Alax-L subfamily.</text>
</comment>
<evidence type="ECO:0000313" key="5">
    <source>
        <dbReference type="EMBL" id="CAE4661664.1"/>
    </source>
</evidence>
<gene>
    <name evidence="5" type="ORF">AMON00008_LOCUS60236</name>
</gene>
<dbReference type="Pfam" id="PF07973">
    <property type="entry name" value="tRNA_SAD"/>
    <property type="match status" value="1"/>
</dbReference>
<dbReference type="EMBL" id="HBNR01084117">
    <property type="protein sequence ID" value="CAE4661664.1"/>
    <property type="molecule type" value="Transcribed_RNA"/>
</dbReference>
<proteinExistence type="inferred from homology"/>
<organism evidence="5">
    <name type="scientific">Alexandrium monilatum</name>
    <dbReference type="NCBI Taxonomy" id="311494"/>
    <lineage>
        <taxon>Eukaryota</taxon>
        <taxon>Sar</taxon>
        <taxon>Alveolata</taxon>
        <taxon>Dinophyceae</taxon>
        <taxon>Gonyaulacales</taxon>
        <taxon>Pyrocystaceae</taxon>
        <taxon>Alexandrium</taxon>
    </lineage>
</organism>
<evidence type="ECO:0000256" key="1">
    <source>
        <dbReference type="ARBA" id="ARBA00001947"/>
    </source>
</evidence>
<sequence>MDRSQLLAFGLRAVPQVGAVLSRPAPGARSRQAAAAPAVAAAPSAGSAPPARSSVGAAPAKRTEPVFLSDTFLLELADCELVEALLAQEPPQGAPAGHVKLSTVLSRTLFHPQGGGQQADTGFLLSEGLPDLPVSFASLRKDDAAILHDSVVEQQVADKWAAAAGKVRVTCRVDEPRRLLAARIHSAGHLLDAAVTAVGLKWVPGKGYHFPDGPYVEYILNEASRKIDPKKAGDREGVVRAIQENLDRLVASGGQVTTRLVDGVRHVAMAGEECPCGGTHVGDIAQIGHIEVKKLQNKQGNVRISYTVAAAA</sequence>
<dbReference type="SUPFAM" id="SSF50447">
    <property type="entry name" value="Translation proteins"/>
    <property type="match status" value="1"/>
</dbReference>
<dbReference type="SUPFAM" id="SSF55186">
    <property type="entry name" value="ThrRS/AlaRS common domain"/>
    <property type="match status" value="1"/>
</dbReference>
<comment type="cofactor">
    <cofactor evidence="1">
        <name>Zn(2+)</name>
        <dbReference type="ChEBI" id="CHEBI:29105"/>
    </cofactor>
</comment>
<dbReference type="InterPro" id="IPR012947">
    <property type="entry name" value="tRNA_SAD"/>
</dbReference>
<dbReference type="InterPro" id="IPR018163">
    <property type="entry name" value="Thr/Ala-tRNA-synth_IIc_edit"/>
</dbReference>
<evidence type="ECO:0000259" key="4">
    <source>
        <dbReference type="SMART" id="SM00863"/>
    </source>
</evidence>
<dbReference type="AlphaFoldDB" id="A0A7S4T0B7"/>
<dbReference type="InterPro" id="IPR009000">
    <property type="entry name" value="Transl_B-barrel_sf"/>
</dbReference>
<protein>
    <recommendedName>
        <fullName evidence="4">Threonyl/alanyl tRNA synthetase SAD domain-containing protein</fullName>
    </recommendedName>
</protein>
<name>A0A7S4T0B7_9DINO</name>
<dbReference type="GO" id="GO:0043039">
    <property type="term" value="P:tRNA aminoacylation"/>
    <property type="evidence" value="ECO:0007669"/>
    <property type="project" value="InterPro"/>
</dbReference>
<dbReference type="GO" id="GO:0004812">
    <property type="term" value="F:aminoacyl-tRNA ligase activity"/>
    <property type="evidence" value="ECO:0007669"/>
    <property type="project" value="InterPro"/>
</dbReference>
<dbReference type="PANTHER" id="PTHR43462:SF2">
    <property type="entry name" value="THREONYL AND ALANYL TRNA SYNTHETASE SECOND ADDITIONAL DOMAIN-CONTAINING PROTEIN"/>
    <property type="match status" value="1"/>
</dbReference>